<sequence>MRQLYRSRRNKKLFGLCGGLAEMLNVDANLLRILFIVVAVFTSGAIILIYILAALVIPKEPYYPPHGYGPNGFPPGFGGGYGNYNDRYDAGRDPYRNEGTSGGYGSYKGGPYANPPQPGSEQWKPKQEASDLDAMMDDLEKKALRKEIEELKSKLAKYEKGEF</sequence>
<protein>
    <submittedName>
        <fullName evidence="9">Phage-shock protein</fullName>
    </submittedName>
</protein>
<dbReference type="Proteomes" id="UP000032633">
    <property type="component" value="Chromosome"/>
</dbReference>
<evidence type="ECO:0000313" key="9">
    <source>
        <dbReference type="EMBL" id="AJY73817.1"/>
    </source>
</evidence>
<dbReference type="InterPro" id="IPR007168">
    <property type="entry name" value="Phageshock_PspC_N"/>
</dbReference>
<evidence type="ECO:0000256" key="3">
    <source>
        <dbReference type="ARBA" id="ARBA00022692"/>
    </source>
</evidence>
<comment type="subcellular location">
    <subcellularLocation>
        <location evidence="1">Cell membrane</location>
        <topology evidence="1">Single-pass membrane protein</topology>
    </subcellularLocation>
</comment>
<name>A0A0D5NFR6_9BACL</name>
<dbReference type="PATRIC" id="fig|1126833.4.peg.707"/>
<evidence type="ECO:0000256" key="6">
    <source>
        <dbReference type="SAM" id="MobiDB-lite"/>
    </source>
</evidence>
<feature type="region of interest" description="Disordered" evidence="6">
    <location>
        <begin position="88"/>
        <end position="136"/>
    </location>
</feature>
<dbReference type="HOGENOM" id="CLU_129729_0_0_9"/>
<proteinExistence type="predicted"/>
<dbReference type="Pfam" id="PF04024">
    <property type="entry name" value="PspC"/>
    <property type="match status" value="1"/>
</dbReference>
<evidence type="ECO:0000256" key="4">
    <source>
        <dbReference type="ARBA" id="ARBA00022989"/>
    </source>
</evidence>
<keyword evidence="4 7" id="KW-1133">Transmembrane helix</keyword>
<dbReference type="KEGG" id="pbj:VN24_03185"/>
<feature type="transmembrane region" description="Helical" evidence="7">
    <location>
        <begin position="33"/>
        <end position="57"/>
    </location>
</feature>
<feature type="domain" description="Phage shock protein PspC N-terminal" evidence="8">
    <location>
        <begin position="2"/>
        <end position="60"/>
    </location>
</feature>
<evidence type="ECO:0000259" key="8">
    <source>
        <dbReference type="Pfam" id="PF04024"/>
    </source>
</evidence>
<keyword evidence="3 7" id="KW-0812">Transmembrane</keyword>
<evidence type="ECO:0000256" key="5">
    <source>
        <dbReference type="ARBA" id="ARBA00023136"/>
    </source>
</evidence>
<keyword evidence="10" id="KW-1185">Reference proteome</keyword>
<keyword evidence="2" id="KW-1003">Cell membrane</keyword>
<dbReference type="AlphaFoldDB" id="A0A0D5NFR6"/>
<dbReference type="STRING" id="1126833.VN24_03185"/>
<dbReference type="InterPro" id="IPR052027">
    <property type="entry name" value="PspC"/>
</dbReference>
<keyword evidence="5 7" id="KW-0472">Membrane</keyword>
<evidence type="ECO:0000256" key="2">
    <source>
        <dbReference type="ARBA" id="ARBA00022475"/>
    </source>
</evidence>
<dbReference type="GO" id="GO:0005886">
    <property type="term" value="C:plasma membrane"/>
    <property type="evidence" value="ECO:0007669"/>
    <property type="project" value="UniProtKB-SubCell"/>
</dbReference>
<reference evidence="9 10" key="1">
    <citation type="journal article" date="2015" name="J. Biotechnol.">
        <title>Complete genome sequence of Paenibacillus beijingensis 7188(T) (=DSM 24997(T)), a novel rhizobacterium from jujube garden soil.</title>
        <authorList>
            <person name="Kwak Y."/>
            <person name="Shin J.H."/>
        </authorList>
    </citation>
    <scope>NUCLEOTIDE SEQUENCE [LARGE SCALE GENOMIC DNA]</scope>
    <source>
        <strain evidence="9 10">DSM 24997</strain>
    </source>
</reference>
<dbReference type="OrthoDB" id="9815286at2"/>
<reference evidence="10" key="2">
    <citation type="submission" date="2015-03" db="EMBL/GenBank/DDBJ databases">
        <title>Genome sequence of Paenibacillus beijingensis strain DSM 24997T.</title>
        <authorList>
            <person name="Kwak Y."/>
            <person name="Shin J.-H."/>
        </authorList>
    </citation>
    <scope>NUCLEOTIDE SEQUENCE [LARGE SCALE GENOMIC DNA]</scope>
    <source>
        <strain evidence="10">DSM 24997</strain>
    </source>
</reference>
<accession>A0A0D5NFR6</accession>
<evidence type="ECO:0000256" key="1">
    <source>
        <dbReference type="ARBA" id="ARBA00004162"/>
    </source>
</evidence>
<evidence type="ECO:0000256" key="7">
    <source>
        <dbReference type="SAM" id="Phobius"/>
    </source>
</evidence>
<organism evidence="9 10">
    <name type="scientific">Paenibacillus beijingensis</name>
    <dbReference type="NCBI Taxonomy" id="1126833"/>
    <lineage>
        <taxon>Bacteria</taxon>
        <taxon>Bacillati</taxon>
        <taxon>Bacillota</taxon>
        <taxon>Bacilli</taxon>
        <taxon>Bacillales</taxon>
        <taxon>Paenibacillaceae</taxon>
        <taxon>Paenibacillus</taxon>
    </lineage>
</organism>
<dbReference type="EMBL" id="CP011058">
    <property type="protein sequence ID" value="AJY73817.1"/>
    <property type="molecule type" value="Genomic_DNA"/>
</dbReference>
<evidence type="ECO:0000313" key="10">
    <source>
        <dbReference type="Proteomes" id="UP000032633"/>
    </source>
</evidence>
<dbReference type="RefSeq" id="WP_045669252.1">
    <property type="nucleotide sequence ID" value="NZ_CP011058.1"/>
</dbReference>
<dbReference type="PANTHER" id="PTHR33885">
    <property type="entry name" value="PHAGE SHOCK PROTEIN C"/>
    <property type="match status" value="1"/>
</dbReference>
<gene>
    <name evidence="9" type="ORF">VN24_03185</name>
</gene>
<dbReference type="PANTHER" id="PTHR33885:SF3">
    <property type="entry name" value="PHAGE SHOCK PROTEIN C"/>
    <property type="match status" value="1"/>
</dbReference>